<evidence type="ECO:0000256" key="1">
    <source>
        <dbReference type="ARBA" id="ARBA00006576"/>
    </source>
</evidence>
<accession>A0A7L7L801</accession>
<sequence>MENKKEFMREAIRLSIEKMNEGFGGPFGAVVVRNGEIIARGFNQVLATNDPTAHAEVDAIRKACATLQTYHLNDCELYTSCEPCPMCFGAIYWAHIQKVYYGNTKQDAAAVGFDDNFIYEELEKPRHECQVAMEQLLPEEAIVAFQEWNKNPHKSEY</sequence>
<reference evidence="6 7" key="2">
    <citation type="submission" date="2020-08" db="EMBL/GenBank/DDBJ databases">
        <title>Adhaeribacter dokdonensis sp. nov., isolated from the rhizosphere of Elymus tsukushiensis, a plant native to the Dokdo Islands, Republic of Korea.</title>
        <authorList>
            <person name="Ghim S.Y."/>
        </authorList>
    </citation>
    <scope>NUCLEOTIDE SEQUENCE [LARGE SCALE GENOMIC DNA]</scope>
    <source>
        <strain evidence="6 7">KUDC8001</strain>
    </source>
</reference>
<feature type="domain" description="CMP/dCMP-type deaminase" evidence="5">
    <location>
        <begin position="2"/>
        <end position="114"/>
    </location>
</feature>
<dbReference type="InterPro" id="IPR002125">
    <property type="entry name" value="CMP_dCMP_dom"/>
</dbReference>
<evidence type="ECO:0000313" key="7">
    <source>
        <dbReference type="Proteomes" id="UP000514509"/>
    </source>
</evidence>
<dbReference type="FunFam" id="3.40.140.10:FF:000011">
    <property type="entry name" value="tRNA-specific adenosine deaminase"/>
    <property type="match status" value="1"/>
</dbReference>
<dbReference type="CDD" id="cd01285">
    <property type="entry name" value="nucleoside_deaminase"/>
    <property type="match status" value="1"/>
</dbReference>
<dbReference type="PROSITE" id="PS51747">
    <property type="entry name" value="CYT_DCMP_DEAMINASES_2"/>
    <property type="match status" value="1"/>
</dbReference>
<dbReference type="EMBL" id="CP055153">
    <property type="protein sequence ID" value="QMU28971.1"/>
    <property type="molecule type" value="Genomic_DNA"/>
</dbReference>
<evidence type="ECO:0000256" key="3">
    <source>
        <dbReference type="ARBA" id="ARBA00022801"/>
    </source>
</evidence>
<keyword evidence="7" id="KW-1185">Reference proteome</keyword>
<dbReference type="GO" id="GO:0047974">
    <property type="term" value="F:guanosine deaminase activity"/>
    <property type="evidence" value="ECO:0007669"/>
    <property type="project" value="TreeGrafter"/>
</dbReference>
<dbReference type="InterPro" id="IPR016192">
    <property type="entry name" value="APOBEC/CMP_deaminase_Zn-bd"/>
</dbReference>
<dbReference type="Gene3D" id="3.40.140.10">
    <property type="entry name" value="Cytidine Deaminase, domain 2"/>
    <property type="match status" value="1"/>
</dbReference>
<proteinExistence type="inferred from homology"/>
<dbReference type="PANTHER" id="PTHR11079">
    <property type="entry name" value="CYTOSINE DEAMINASE FAMILY MEMBER"/>
    <property type="match status" value="1"/>
</dbReference>
<dbReference type="Pfam" id="PF00383">
    <property type="entry name" value="dCMP_cyt_deam_1"/>
    <property type="match status" value="1"/>
</dbReference>
<dbReference type="AlphaFoldDB" id="A0A7L7L801"/>
<evidence type="ECO:0000256" key="4">
    <source>
        <dbReference type="ARBA" id="ARBA00022833"/>
    </source>
</evidence>
<dbReference type="InterPro" id="IPR016193">
    <property type="entry name" value="Cytidine_deaminase-like"/>
</dbReference>
<keyword evidence="2" id="KW-0479">Metal-binding</keyword>
<dbReference type="RefSeq" id="WP_182416151.1">
    <property type="nucleotide sequence ID" value="NZ_CP055153.1"/>
</dbReference>
<dbReference type="SUPFAM" id="SSF53927">
    <property type="entry name" value="Cytidine deaminase-like"/>
    <property type="match status" value="1"/>
</dbReference>
<dbReference type="PANTHER" id="PTHR11079:SF161">
    <property type="entry name" value="CMP_DCMP-TYPE DEAMINASE DOMAIN-CONTAINING PROTEIN"/>
    <property type="match status" value="1"/>
</dbReference>
<name>A0A7L7L801_9BACT</name>
<organism evidence="6 7">
    <name type="scientific">Adhaeribacter radiodurans</name>
    <dbReference type="NCBI Taxonomy" id="2745197"/>
    <lineage>
        <taxon>Bacteria</taxon>
        <taxon>Pseudomonadati</taxon>
        <taxon>Bacteroidota</taxon>
        <taxon>Cytophagia</taxon>
        <taxon>Cytophagales</taxon>
        <taxon>Hymenobacteraceae</taxon>
        <taxon>Adhaeribacter</taxon>
    </lineage>
</organism>
<comment type="similarity">
    <text evidence="1">Belongs to the cytidine and deoxycytidylate deaminase family.</text>
</comment>
<reference evidence="6 7" key="1">
    <citation type="submission" date="2020-06" db="EMBL/GenBank/DDBJ databases">
        <authorList>
            <person name="Hwang Y.J."/>
        </authorList>
    </citation>
    <scope>NUCLEOTIDE SEQUENCE [LARGE SCALE GENOMIC DNA]</scope>
    <source>
        <strain evidence="6 7">KUDC8001</strain>
    </source>
</reference>
<evidence type="ECO:0000259" key="5">
    <source>
        <dbReference type="PROSITE" id="PS51747"/>
    </source>
</evidence>
<evidence type="ECO:0000256" key="2">
    <source>
        <dbReference type="ARBA" id="ARBA00022723"/>
    </source>
</evidence>
<dbReference type="Proteomes" id="UP000514509">
    <property type="component" value="Chromosome"/>
</dbReference>
<protein>
    <submittedName>
        <fullName evidence="6">Nucleoside deaminase</fullName>
    </submittedName>
</protein>
<dbReference type="KEGG" id="add:HUW48_13390"/>
<keyword evidence="4" id="KW-0862">Zinc</keyword>
<evidence type="ECO:0000313" key="6">
    <source>
        <dbReference type="EMBL" id="QMU28971.1"/>
    </source>
</evidence>
<dbReference type="GO" id="GO:0006152">
    <property type="term" value="P:purine nucleoside catabolic process"/>
    <property type="evidence" value="ECO:0007669"/>
    <property type="project" value="TreeGrafter"/>
</dbReference>
<gene>
    <name evidence="6" type="ORF">HUW48_13390</name>
</gene>
<dbReference type="GO" id="GO:0008270">
    <property type="term" value="F:zinc ion binding"/>
    <property type="evidence" value="ECO:0007669"/>
    <property type="project" value="InterPro"/>
</dbReference>
<dbReference type="PROSITE" id="PS00903">
    <property type="entry name" value="CYT_DCMP_DEAMINASES_1"/>
    <property type="match status" value="1"/>
</dbReference>
<keyword evidence="3" id="KW-0378">Hydrolase</keyword>